<evidence type="ECO:0000256" key="1">
    <source>
        <dbReference type="SAM" id="MobiDB-lite"/>
    </source>
</evidence>
<feature type="region of interest" description="Disordered" evidence="1">
    <location>
        <begin position="1"/>
        <end position="44"/>
    </location>
</feature>
<gene>
    <name evidence="2" type="ORF">SDC9_206043</name>
</gene>
<dbReference type="EMBL" id="VSSQ01130899">
    <property type="protein sequence ID" value="MPN58339.1"/>
    <property type="molecule type" value="Genomic_DNA"/>
</dbReference>
<accession>A0A645J6L2</accession>
<dbReference type="AlphaFoldDB" id="A0A645J6L2"/>
<sequence>MVATGKESAIKRQVLRDPPMAHHQPMARAKTQETAAAQPQVPRGRDFHSLVVGLPTQILRGALKR</sequence>
<proteinExistence type="predicted"/>
<name>A0A645J6L2_9ZZZZ</name>
<evidence type="ECO:0000313" key="2">
    <source>
        <dbReference type="EMBL" id="MPN58339.1"/>
    </source>
</evidence>
<protein>
    <submittedName>
        <fullName evidence="2">Uncharacterized protein</fullName>
    </submittedName>
</protein>
<organism evidence="2">
    <name type="scientific">bioreactor metagenome</name>
    <dbReference type="NCBI Taxonomy" id="1076179"/>
    <lineage>
        <taxon>unclassified sequences</taxon>
        <taxon>metagenomes</taxon>
        <taxon>ecological metagenomes</taxon>
    </lineage>
</organism>
<comment type="caution">
    <text evidence="2">The sequence shown here is derived from an EMBL/GenBank/DDBJ whole genome shotgun (WGS) entry which is preliminary data.</text>
</comment>
<reference evidence="2" key="1">
    <citation type="submission" date="2019-08" db="EMBL/GenBank/DDBJ databases">
        <authorList>
            <person name="Kucharzyk K."/>
            <person name="Murdoch R.W."/>
            <person name="Higgins S."/>
            <person name="Loffler F."/>
        </authorList>
    </citation>
    <scope>NUCLEOTIDE SEQUENCE</scope>
</reference>